<dbReference type="SUPFAM" id="SSF53474">
    <property type="entry name" value="alpha/beta-Hydrolases"/>
    <property type="match status" value="1"/>
</dbReference>
<dbReference type="AlphaFoldDB" id="A0A7X0VQ01"/>
<name>A0A7X0VQ01_9CLOT</name>
<dbReference type="InterPro" id="IPR000073">
    <property type="entry name" value="AB_hydrolase_1"/>
</dbReference>
<dbReference type="InterPro" id="IPR029058">
    <property type="entry name" value="AB_hydrolase_fold"/>
</dbReference>
<comment type="catalytic activity">
    <reaction evidence="1">
        <text>Release of N-terminal proline from a peptide.</text>
        <dbReference type="EC" id="3.4.11.5"/>
    </reaction>
</comment>
<dbReference type="RefSeq" id="WP_185163569.1">
    <property type="nucleotide sequence ID" value="NZ_JACKWY010000002.1"/>
</dbReference>
<evidence type="ECO:0000259" key="10">
    <source>
        <dbReference type="Pfam" id="PF00561"/>
    </source>
</evidence>
<accession>A0A7X0VQ01</accession>
<evidence type="ECO:0000256" key="1">
    <source>
        <dbReference type="ARBA" id="ARBA00001585"/>
    </source>
</evidence>
<sequence>MRNKNNRAIYFDEYIEINGILQYLYHCGTNEENPVMLFLHGGPGSVESLFAHAFQEKWEEIYTVVHWDQRGAGKTLSKNQREEHYPTSDSIMEDTYEIVQYLKKIYKKEKIVIFGHSFGSLLGSLFTLKYPNEVEYYIGVGQVVNMLENERVSYEKIKEVIIESNNKSDLKKLEAIGDYPGENFDSNFLKSIKKLRHLQEKYKLAVAPTLGLILLAFKSPIFKLSDIRALKNGMKSNKNLFNYLCKFDLYAYPSNYDVPMYYILGGDDWQTPYVLAEKYYEIVKAPNKKFFKIPNAGHLTMIDQPELFFDVMKEIRYTNQDEIRLCN</sequence>
<dbReference type="EMBL" id="JACKWY010000002">
    <property type="protein sequence ID" value="MBB6713837.1"/>
    <property type="molecule type" value="Genomic_DNA"/>
</dbReference>
<dbReference type="GO" id="GO:0005737">
    <property type="term" value="C:cytoplasm"/>
    <property type="evidence" value="ECO:0007669"/>
    <property type="project" value="UniProtKB-SubCell"/>
</dbReference>
<feature type="domain" description="AB hydrolase-1" evidence="10">
    <location>
        <begin position="34"/>
        <end position="142"/>
    </location>
</feature>
<evidence type="ECO:0000256" key="9">
    <source>
        <dbReference type="ARBA" id="ARBA00029605"/>
    </source>
</evidence>
<evidence type="ECO:0000256" key="3">
    <source>
        <dbReference type="ARBA" id="ARBA00010088"/>
    </source>
</evidence>
<comment type="similarity">
    <text evidence="3">Belongs to the peptidase S33 family.</text>
</comment>
<dbReference type="Pfam" id="PF00561">
    <property type="entry name" value="Abhydrolase_1"/>
    <property type="match status" value="1"/>
</dbReference>
<dbReference type="Proteomes" id="UP000585258">
    <property type="component" value="Unassembled WGS sequence"/>
</dbReference>
<dbReference type="GO" id="GO:0006508">
    <property type="term" value="P:proteolysis"/>
    <property type="evidence" value="ECO:0007669"/>
    <property type="project" value="UniProtKB-KW"/>
</dbReference>
<dbReference type="EC" id="3.4.11.5" evidence="4"/>
<comment type="caution">
    <text evidence="11">The sequence shown here is derived from an EMBL/GenBank/DDBJ whole genome shotgun (WGS) entry which is preliminary data.</text>
</comment>
<dbReference type="PANTHER" id="PTHR43722:SF1">
    <property type="entry name" value="PROLINE IMINOPEPTIDASE"/>
    <property type="match status" value="1"/>
</dbReference>
<gene>
    <name evidence="11" type="ORF">H7E68_03670</name>
</gene>
<keyword evidence="7" id="KW-0645">Protease</keyword>
<evidence type="ECO:0000256" key="2">
    <source>
        <dbReference type="ARBA" id="ARBA00004496"/>
    </source>
</evidence>
<dbReference type="PANTHER" id="PTHR43722">
    <property type="entry name" value="PROLINE IMINOPEPTIDASE"/>
    <property type="match status" value="1"/>
</dbReference>
<evidence type="ECO:0000313" key="11">
    <source>
        <dbReference type="EMBL" id="MBB6713837.1"/>
    </source>
</evidence>
<evidence type="ECO:0000256" key="5">
    <source>
        <dbReference type="ARBA" id="ARBA00022438"/>
    </source>
</evidence>
<dbReference type="InterPro" id="IPR002410">
    <property type="entry name" value="Peptidase_S33"/>
</dbReference>
<dbReference type="PRINTS" id="PR00793">
    <property type="entry name" value="PROAMNOPTASE"/>
</dbReference>
<reference evidence="11 12" key="1">
    <citation type="submission" date="2020-08" db="EMBL/GenBank/DDBJ databases">
        <title>Clostridia isolated from Swiss meat.</title>
        <authorList>
            <person name="Wambui J."/>
            <person name="Stevens M.J.A."/>
            <person name="Stephan R."/>
        </authorList>
    </citation>
    <scope>NUCLEOTIDE SEQUENCE [LARGE SCALE GENOMIC DNA]</scope>
    <source>
        <strain evidence="11 12">CM001</strain>
    </source>
</reference>
<comment type="subcellular location">
    <subcellularLocation>
        <location evidence="2">Cytoplasm</location>
    </subcellularLocation>
</comment>
<keyword evidence="5" id="KW-0031">Aminopeptidase</keyword>
<evidence type="ECO:0000256" key="8">
    <source>
        <dbReference type="ARBA" id="ARBA00022801"/>
    </source>
</evidence>
<evidence type="ECO:0000256" key="7">
    <source>
        <dbReference type="ARBA" id="ARBA00022670"/>
    </source>
</evidence>
<organism evidence="11 12">
    <name type="scientific">Clostridium gasigenes</name>
    <dbReference type="NCBI Taxonomy" id="94869"/>
    <lineage>
        <taxon>Bacteria</taxon>
        <taxon>Bacillati</taxon>
        <taxon>Bacillota</taxon>
        <taxon>Clostridia</taxon>
        <taxon>Eubacteriales</taxon>
        <taxon>Clostridiaceae</taxon>
        <taxon>Clostridium</taxon>
    </lineage>
</organism>
<keyword evidence="6" id="KW-0963">Cytoplasm</keyword>
<evidence type="ECO:0000256" key="4">
    <source>
        <dbReference type="ARBA" id="ARBA00012568"/>
    </source>
</evidence>
<keyword evidence="8 11" id="KW-0378">Hydrolase</keyword>
<dbReference type="InterPro" id="IPR005944">
    <property type="entry name" value="Pro_iminopeptidase"/>
</dbReference>
<dbReference type="Gene3D" id="3.40.50.1820">
    <property type="entry name" value="alpha/beta hydrolase"/>
    <property type="match status" value="1"/>
</dbReference>
<dbReference type="GO" id="GO:0004177">
    <property type="term" value="F:aminopeptidase activity"/>
    <property type="evidence" value="ECO:0007669"/>
    <property type="project" value="UniProtKB-KW"/>
</dbReference>
<proteinExistence type="inferred from homology"/>
<evidence type="ECO:0000256" key="6">
    <source>
        <dbReference type="ARBA" id="ARBA00022490"/>
    </source>
</evidence>
<protein>
    <recommendedName>
        <fullName evidence="4">prolyl aminopeptidase</fullName>
        <ecNumber evidence="4">3.4.11.5</ecNumber>
    </recommendedName>
    <alternativeName>
        <fullName evidence="9">Prolyl aminopeptidase</fullName>
    </alternativeName>
</protein>
<evidence type="ECO:0000313" key="12">
    <source>
        <dbReference type="Proteomes" id="UP000585258"/>
    </source>
</evidence>